<sequence>MIWVTQSVHFNNVIAIIQNSKLNMSEKIRPRSFQIRNRALSFNLPNESPKWKVIIAHLKVRISLDCIAESYNFFPSKCFCTNYLSNFIFPEVYIISSVC</sequence>
<name>A0A7C9E982_OPUST</name>
<dbReference type="EMBL" id="GISG01203973">
    <property type="protein sequence ID" value="MBA4659439.1"/>
    <property type="molecule type" value="Transcribed_RNA"/>
</dbReference>
<dbReference type="EMBL" id="GISG01203980">
    <property type="protein sequence ID" value="MBA4659444.1"/>
    <property type="molecule type" value="Transcribed_RNA"/>
</dbReference>
<protein>
    <submittedName>
        <fullName evidence="1">Uncharacterized protein</fullName>
    </submittedName>
</protein>
<dbReference type="EMBL" id="GISG01203981">
    <property type="protein sequence ID" value="MBA4659445.1"/>
    <property type="molecule type" value="Transcribed_RNA"/>
</dbReference>
<accession>A0A7C9E982</accession>
<proteinExistence type="predicted"/>
<reference evidence="1" key="1">
    <citation type="journal article" date="2013" name="J. Plant Res.">
        <title>Effect of fungi and light on seed germination of three Opuntia species from semiarid lands of central Mexico.</title>
        <authorList>
            <person name="Delgado-Sanchez P."/>
            <person name="Jimenez-Bremont J.F."/>
            <person name="Guerrero-Gonzalez Mde L."/>
            <person name="Flores J."/>
        </authorList>
    </citation>
    <scope>NUCLEOTIDE SEQUENCE</scope>
    <source>
        <tissue evidence="1">Cladode</tissue>
    </source>
</reference>
<dbReference type="EMBL" id="GISG01203977">
    <property type="protein sequence ID" value="MBA4659442.1"/>
    <property type="molecule type" value="Transcribed_RNA"/>
</dbReference>
<dbReference type="EMBL" id="GISG01203983">
    <property type="protein sequence ID" value="MBA4659446.1"/>
    <property type="molecule type" value="Transcribed_RNA"/>
</dbReference>
<reference evidence="1" key="2">
    <citation type="submission" date="2020-07" db="EMBL/GenBank/DDBJ databases">
        <authorList>
            <person name="Vera ALvarez R."/>
            <person name="Arias-Moreno D.M."/>
            <person name="Jimenez-Jacinto V."/>
            <person name="Jimenez-Bremont J.F."/>
            <person name="Swaminathan K."/>
            <person name="Moose S.P."/>
            <person name="Guerrero-Gonzalez M.L."/>
            <person name="Marino-Ramirez L."/>
            <person name="Landsman D."/>
            <person name="Rodriguez-Kessler M."/>
            <person name="Delgado-Sanchez P."/>
        </authorList>
    </citation>
    <scope>NUCLEOTIDE SEQUENCE</scope>
    <source>
        <tissue evidence="1">Cladode</tissue>
    </source>
</reference>
<evidence type="ECO:0000313" key="1">
    <source>
        <dbReference type="EMBL" id="MBA4659446.1"/>
    </source>
</evidence>
<dbReference type="AlphaFoldDB" id="A0A7C9E982"/>
<organism evidence="1">
    <name type="scientific">Opuntia streptacantha</name>
    <name type="common">Prickly pear cactus</name>
    <name type="synonym">Opuntia cardona</name>
    <dbReference type="NCBI Taxonomy" id="393608"/>
    <lineage>
        <taxon>Eukaryota</taxon>
        <taxon>Viridiplantae</taxon>
        <taxon>Streptophyta</taxon>
        <taxon>Embryophyta</taxon>
        <taxon>Tracheophyta</taxon>
        <taxon>Spermatophyta</taxon>
        <taxon>Magnoliopsida</taxon>
        <taxon>eudicotyledons</taxon>
        <taxon>Gunneridae</taxon>
        <taxon>Pentapetalae</taxon>
        <taxon>Caryophyllales</taxon>
        <taxon>Cactineae</taxon>
        <taxon>Cactaceae</taxon>
        <taxon>Opuntioideae</taxon>
        <taxon>Opuntia</taxon>
    </lineage>
</organism>